<accession>A0ACB8B3T1</accession>
<proteinExistence type="predicted"/>
<protein>
    <submittedName>
        <fullName evidence="1">Uncharacterized protein</fullName>
    </submittedName>
</protein>
<gene>
    <name evidence="1" type="ORF">BV22DRAFT_1133559</name>
</gene>
<comment type="caution">
    <text evidence="1">The sequence shown here is derived from an EMBL/GenBank/DDBJ whole genome shotgun (WGS) entry which is preliminary data.</text>
</comment>
<keyword evidence="2" id="KW-1185">Reference proteome</keyword>
<reference evidence="1" key="1">
    <citation type="journal article" date="2021" name="New Phytol.">
        <title>Evolutionary innovations through gain and loss of genes in the ectomycorrhizal Boletales.</title>
        <authorList>
            <person name="Wu G."/>
            <person name="Miyauchi S."/>
            <person name="Morin E."/>
            <person name="Kuo A."/>
            <person name="Drula E."/>
            <person name="Varga T."/>
            <person name="Kohler A."/>
            <person name="Feng B."/>
            <person name="Cao Y."/>
            <person name="Lipzen A."/>
            <person name="Daum C."/>
            <person name="Hundley H."/>
            <person name="Pangilinan J."/>
            <person name="Johnson J."/>
            <person name="Barry K."/>
            <person name="LaButti K."/>
            <person name="Ng V."/>
            <person name="Ahrendt S."/>
            <person name="Min B."/>
            <person name="Choi I.G."/>
            <person name="Park H."/>
            <person name="Plett J.M."/>
            <person name="Magnuson J."/>
            <person name="Spatafora J.W."/>
            <person name="Nagy L.G."/>
            <person name="Henrissat B."/>
            <person name="Grigoriev I.V."/>
            <person name="Yang Z.L."/>
            <person name="Xu J."/>
            <person name="Martin F.M."/>
        </authorList>
    </citation>
    <scope>NUCLEOTIDE SEQUENCE</scope>
    <source>
        <strain evidence="1">KUC20120723A-06</strain>
    </source>
</reference>
<dbReference type="Proteomes" id="UP000790709">
    <property type="component" value="Unassembled WGS sequence"/>
</dbReference>
<dbReference type="EMBL" id="MU266627">
    <property type="protein sequence ID" value="KAH7919818.1"/>
    <property type="molecule type" value="Genomic_DNA"/>
</dbReference>
<name>A0ACB8B3T1_9AGAM</name>
<sequence>MLAPASFSSPHNQPAFPALYLYPLNDTFIPKHVTLIDGQRVKIGRQTNTKTVPAERNGYFDSKVLSRQHAEIWEEGGRIFMKDVKSSNGTFINGERLSPKGVESYPFELKNDDIVEFGIDIIGEDNKTIIHHKVTARVMCVFTEEDMQIVARVEQMQGGDISDVPNQQATTSANPSFSFAQNQNGPAAQQRRPTLQSQDLTSPPTASNQNPLVRGRARSATPSILDLPAVPEPVVPHRDDGSPSGSDSSRGSSFDSILDLPAVLEPGKRRPKKKRPPRRTARAVNDSPLTKQPIAATVPQAELVAGNVDLPLASKATTDEINAGPSAQNANADLNTSRSRQGAFARFTARFSVPFRRQTLRSPETRETHPTTSNCPPAPEAPDMQPISRPLQRTPTVQTVDVSAAPATPVSSPSLELPNNQRARRERDSDARENAQASHSQTRSSRNQNEANVAFGQADLRLYIAPPRGRDGRRFRARARRGGVQANSHSNTESDDSDVGSEYDDTGCLDAFCFLECSKWWRHRRSQ</sequence>
<evidence type="ECO:0000313" key="2">
    <source>
        <dbReference type="Proteomes" id="UP000790709"/>
    </source>
</evidence>
<organism evidence="1 2">
    <name type="scientific">Leucogyrophana mollusca</name>
    <dbReference type="NCBI Taxonomy" id="85980"/>
    <lineage>
        <taxon>Eukaryota</taxon>
        <taxon>Fungi</taxon>
        <taxon>Dikarya</taxon>
        <taxon>Basidiomycota</taxon>
        <taxon>Agaricomycotina</taxon>
        <taxon>Agaricomycetes</taxon>
        <taxon>Agaricomycetidae</taxon>
        <taxon>Boletales</taxon>
        <taxon>Boletales incertae sedis</taxon>
        <taxon>Leucogyrophana</taxon>
    </lineage>
</organism>
<evidence type="ECO:0000313" key="1">
    <source>
        <dbReference type="EMBL" id="KAH7919818.1"/>
    </source>
</evidence>